<feature type="region of interest" description="Disordered" evidence="1">
    <location>
        <begin position="197"/>
        <end position="216"/>
    </location>
</feature>
<name>A0A0G4IB83_9ALVE</name>
<organism evidence="2">
    <name type="scientific">Chromera velia CCMP2878</name>
    <dbReference type="NCBI Taxonomy" id="1169474"/>
    <lineage>
        <taxon>Eukaryota</taxon>
        <taxon>Sar</taxon>
        <taxon>Alveolata</taxon>
        <taxon>Colpodellida</taxon>
        <taxon>Chromeraceae</taxon>
        <taxon>Chromera</taxon>
    </lineage>
</organism>
<protein>
    <submittedName>
        <fullName evidence="2">Uncharacterized protein</fullName>
    </submittedName>
</protein>
<accession>A0A0G4IB83</accession>
<evidence type="ECO:0000256" key="1">
    <source>
        <dbReference type="SAM" id="MobiDB-lite"/>
    </source>
</evidence>
<evidence type="ECO:0000313" key="2">
    <source>
        <dbReference type="EMBL" id="CEM54437.1"/>
    </source>
</evidence>
<dbReference type="AlphaFoldDB" id="A0A0G4IB83"/>
<gene>
    <name evidence="2" type="ORF">Cvel_2180</name>
</gene>
<dbReference type="VEuPathDB" id="CryptoDB:Cvel_2180"/>
<proteinExistence type="predicted"/>
<sequence length="440" mass="46818">MVATATAAFDFSKLDLDFDVKGLKFPDFGLGDKTDLGDKKDVRIKEKTCEGFTCTPMFRSIPRTPADEIFCSVKDGCTSTTCCVPSCSDEFDDTACADAGFSTLKDGADAIACNGESGCTPSLCCDQTCETFANNCTAPLFVPVEDAADRFCPSGGCTTDLCCTETVRILSEGPDNLPQCPSISPQWSVILRNLGGEEDPEDTASMARGNNQQPGGTAATQIIGLLPGQQGQLFQPTDNTLFPEGDVLNNVVNLTYSIDSTGGEYEQSLDIIGPAGSASFSETVGDIFEMSNTDFVCFRGDPEESDGCPPDGTQVRGPPLPDPLDNFDKFAAPLNADSTCQLLTTFASGGTQRSITYQSIIVAGQDVLAARGMGPYTVSTDGSAPVIDRLFFDFPAESAPFFDVDFTAADLSFLMEGEFVTNNDEFIWLSCGQCFPPEMS</sequence>
<reference evidence="2" key="1">
    <citation type="submission" date="2014-11" db="EMBL/GenBank/DDBJ databases">
        <authorList>
            <person name="Otto D Thomas"/>
            <person name="Naeem Raeece"/>
        </authorList>
    </citation>
    <scope>NUCLEOTIDE SEQUENCE</scope>
</reference>
<dbReference type="EMBL" id="CDMZ01005787">
    <property type="protein sequence ID" value="CEM54437.1"/>
    <property type="molecule type" value="Genomic_DNA"/>
</dbReference>